<evidence type="ECO:0000313" key="1">
    <source>
        <dbReference type="EMBL" id="TGO61806.1"/>
    </source>
</evidence>
<protein>
    <submittedName>
        <fullName evidence="1">Uncharacterized protein</fullName>
    </submittedName>
</protein>
<dbReference type="Pfam" id="PF00106">
    <property type="entry name" value="adh_short"/>
    <property type="match status" value="1"/>
</dbReference>
<dbReference type="InterPro" id="IPR036291">
    <property type="entry name" value="NAD(P)-bd_dom_sf"/>
</dbReference>
<sequence>MQPPYPCPTATWRNDVYPAIDATQPILNQNGRTIVITGAGSGIGRETALTFAKAGAKHLVLIGRNEANLLESQKRIPTNSATSSIFATSVSDEDGIKKVADTVGTWDVLIMGAAHEGIKGPIVSTNISTWWESYETSVKSIVYIVQAFLPNANRAGAYVYAITSGAIALPVSWLGVHPGMVDTKTFRGAGVDPATLPMDNIALPANFLVWLSQPKSKFLNGRLIWANWDVDELSAQAERIQNSSYFTIGCIGWPYVPAG</sequence>
<name>A0A4Z1IK80_9HELO</name>
<keyword evidence="2" id="KW-1185">Reference proteome</keyword>
<dbReference type="PANTHER" id="PTHR43975:SF2">
    <property type="entry name" value="EG:BACR7A4.14 PROTEIN-RELATED"/>
    <property type="match status" value="1"/>
</dbReference>
<dbReference type="AlphaFoldDB" id="A0A4Z1IK80"/>
<dbReference type="OrthoDB" id="1933717at2759"/>
<dbReference type="Proteomes" id="UP000297527">
    <property type="component" value="Unassembled WGS sequence"/>
</dbReference>
<dbReference type="Gene3D" id="3.40.50.720">
    <property type="entry name" value="NAD(P)-binding Rossmann-like Domain"/>
    <property type="match status" value="1"/>
</dbReference>
<gene>
    <name evidence="1" type="ORF">BCON_0024g00060</name>
</gene>
<proteinExistence type="predicted"/>
<dbReference type="SUPFAM" id="SSF51735">
    <property type="entry name" value="NAD(P)-binding Rossmann-fold domains"/>
    <property type="match status" value="1"/>
</dbReference>
<accession>A0A4Z1IK80</accession>
<dbReference type="InterPro" id="IPR002347">
    <property type="entry name" value="SDR_fam"/>
</dbReference>
<dbReference type="CDD" id="cd05233">
    <property type="entry name" value="SDR_c"/>
    <property type="match status" value="1"/>
</dbReference>
<evidence type="ECO:0000313" key="2">
    <source>
        <dbReference type="Proteomes" id="UP000297527"/>
    </source>
</evidence>
<dbReference type="EMBL" id="PQXN01000024">
    <property type="protein sequence ID" value="TGO61806.1"/>
    <property type="molecule type" value="Genomic_DNA"/>
</dbReference>
<comment type="caution">
    <text evidence="1">The sequence shown here is derived from an EMBL/GenBank/DDBJ whole genome shotgun (WGS) entry which is preliminary data.</text>
</comment>
<organism evidence="1 2">
    <name type="scientific">Botryotinia convoluta</name>
    <dbReference type="NCBI Taxonomy" id="54673"/>
    <lineage>
        <taxon>Eukaryota</taxon>
        <taxon>Fungi</taxon>
        <taxon>Dikarya</taxon>
        <taxon>Ascomycota</taxon>
        <taxon>Pezizomycotina</taxon>
        <taxon>Leotiomycetes</taxon>
        <taxon>Helotiales</taxon>
        <taxon>Sclerotiniaceae</taxon>
        <taxon>Botryotinia</taxon>
    </lineage>
</organism>
<reference evidence="1 2" key="1">
    <citation type="submission" date="2017-12" db="EMBL/GenBank/DDBJ databases">
        <title>Comparative genomics of Botrytis spp.</title>
        <authorList>
            <person name="Valero-Jimenez C.A."/>
            <person name="Tapia P."/>
            <person name="Veloso J."/>
            <person name="Silva-Moreno E."/>
            <person name="Staats M."/>
            <person name="Valdes J.H."/>
            <person name="Van Kan J.A.L."/>
        </authorList>
    </citation>
    <scope>NUCLEOTIDE SEQUENCE [LARGE SCALE GENOMIC DNA]</scope>
    <source>
        <strain evidence="1 2">MUCL11595</strain>
    </source>
</reference>
<dbReference type="PANTHER" id="PTHR43975">
    <property type="entry name" value="ZGC:101858"/>
    <property type="match status" value="1"/>
</dbReference>